<feature type="domain" description="FAD dependent oxidoreductase" evidence="2">
    <location>
        <begin position="6"/>
        <end position="347"/>
    </location>
</feature>
<dbReference type="EMBL" id="FCOM02000021">
    <property type="protein sequence ID" value="SAL73488.1"/>
    <property type="molecule type" value="Genomic_DNA"/>
</dbReference>
<sequence length="373" mass="39889">MNARADVILIGGGIFGQFAALTLAEAGRQVVLIDRAALWGEASSVNAGSLGVQNKLLELVPYARWSWEMWSRMAELLGADVGVSRAGGFRIAMTDVEAERLRVSALAQRATGLDVRLLDRGDLRAETPWLSREVVAATFSPEDGYASPTLVGPALRAAVAGAGVRIVEHARIASVRRRDGIEVETDRGAFRSRTLGITAGAWSAQCAAMLGVTLPIALDVNMVAVTESAPPTIGAMTSHARGILTLKQVANRSCLIGGGWQGIGTLDDRRKEVDYDQLVHNLRLAVRVVPGLACLNILRSWAGYEGVTPDSLPYLGRLGDYPDVFVGACARGGFTLGPLFGRLLGELIATGKTSRPIDLFNPRRFEYVESAHD</sequence>
<name>A0A158JXF3_9BURK</name>
<organism evidence="3 4">
    <name type="scientific">Caballeronia arvi</name>
    <dbReference type="NCBI Taxonomy" id="1777135"/>
    <lineage>
        <taxon>Bacteria</taxon>
        <taxon>Pseudomonadati</taxon>
        <taxon>Pseudomonadota</taxon>
        <taxon>Betaproteobacteria</taxon>
        <taxon>Burkholderiales</taxon>
        <taxon>Burkholderiaceae</taxon>
        <taxon>Caballeronia</taxon>
    </lineage>
</organism>
<evidence type="ECO:0000313" key="3">
    <source>
        <dbReference type="EMBL" id="SAL73488.1"/>
    </source>
</evidence>
<dbReference type="GO" id="GO:0016491">
    <property type="term" value="F:oxidoreductase activity"/>
    <property type="evidence" value="ECO:0007669"/>
    <property type="project" value="UniProtKB-KW"/>
</dbReference>
<evidence type="ECO:0000256" key="1">
    <source>
        <dbReference type="ARBA" id="ARBA00023002"/>
    </source>
</evidence>
<keyword evidence="4" id="KW-1185">Reference proteome</keyword>
<dbReference type="InterPro" id="IPR036188">
    <property type="entry name" value="FAD/NAD-bd_sf"/>
</dbReference>
<dbReference type="Gene3D" id="3.50.50.60">
    <property type="entry name" value="FAD/NAD(P)-binding domain"/>
    <property type="match status" value="1"/>
</dbReference>
<reference evidence="3" key="1">
    <citation type="submission" date="2016-01" db="EMBL/GenBank/DDBJ databases">
        <authorList>
            <person name="Peeters C."/>
        </authorList>
    </citation>
    <scope>NUCLEOTIDE SEQUENCE [LARGE SCALE GENOMIC DNA]</scope>
    <source>
        <strain evidence="3">LMG 29317</strain>
    </source>
</reference>
<gene>
    <name evidence="3" type="ORF">AWB74_04497</name>
</gene>
<dbReference type="InterPro" id="IPR006076">
    <property type="entry name" value="FAD-dep_OxRdtase"/>
</dbReference>
<proteinExistence type="predicted"/>
<dbReference type="RefSeq" id="WP_061148930.1">
    <property type="nucleotide sequence ID" value="NZ_FCOM02000021.1"/>
</dbReference>
<keyword evidence="1" id="KW-0560">Oxidoreductase</keyword>
<dbReference type="SUPFAM" id="SSF51905">
    <property type="entry name" value="FAD/NAD(P)-binding domain"/>
    <property type="match status" value="1"/>
</dbReference>
<dbReference type="AlphaFoldDB" id="A0A158JXF3"/>
<dbReference type="GO" id="GO:0005737">
    <property type="term" value="C:cytoplasm"/>
    <property type="evidence" value="ECO:0007669"/>
    <property type="project" value="TreeGrafter"/>
</dbReference>
<dbReference type="PANTHER" id="PTHR13847">
    <property type="entry name" value="SARCOSINE DEHYDROGENASE-RELATED"/>
    <property type="match status" value="1"/>
</dbReference>
<dbReference type="PANTHER" id="PTHR13847:SF289">
    <property type="entry name" value="GLYCINE OXIDASE"/>
    <property type="match status" value="1"/>
</dbReference>
<evidence type="ECO:0000259" key="2">
    <source>
        <dbReference type="Pfam" id="PF01266"/>
    </source>
</evidence>
<dbReference type="Proteomes" id="UP000055019">
    <property type="component" value="Unassembled WGS sequence"/>
</dbReference>
<protein>
    <submittedName>
        <fullName evidence="3">FAD dependent oxidoreductase</fullName>
    </submittedName>
</protein>
<dbReference type="OrthoDB" id="8673905at2"/>
<comment type="caution">
    <text evidence="3">The sequence shown here is derived from an EMBL/GenBank/DDBJ whole genome shotgun (WGS) entry which is preliminary data.</text>
</comment>
<dbReference type="Gene3D" id="3.30.9.10">
    <property type="entry name" value="D-Amino Acid Oxidase, subunit A, domain 2"/>
    <property type="match status" value="1"/>
</dbReference>
<evidence type="ECO:0000313" key="4">
    <source>
        <dbReference type="Proteomes" id="UP000055019"/>
    </source>
</evidence>
<accession>A0A158JXF3</accession>
<dbReference type="Pfam" id="PF01266">
    <property type="entry name" value="DAO"/>
    <property type="match status" value="1"/>
</dbReference>